<accession>A0A5J4PDJ6</accession>
<protein>
    <submittedName>
        <fullName evidence="1">Uncharacterized protein</fullName>
    </submittedName>
</protein>
<name>A0A5J4PDJ6_9ZZZZ</name>
<dbReference type="AlphaFoldDB" id="A0A5J4PDJ6"/>
<proteinExistence type="predicted"/>
<organism evidence="1">
    <name type="scientific">termite gut metagenome</name>
    <dbReference type="NCBI Taxonomy" id="433724"/>
    <lineage>
        <taxon>unclassified sequences</taxon>
        <taxon>metagenomes</taxon>
        <taxon>organismal metagenomes</taxon>
    </lineage>
</organism>
<sequence length="28" mass="3205">MLEVSSEVRSEVRMGVRDSSENAFWGVF</sequence>
<comment type="caution">
    <text evidence="1">The sequence shown here is derived from an EMBL/GenBank/DDBJ whole genome shotgun (WGS) entry which is preliminary data.</text>
</comment>
<reference evidence="1" key="1">
    <citation type="submission" date="2019-03" db="EMBL/GenBank/DDBJ databases">
        <title>Single cell metagenomics reveals metabolic interactions within the superorganism composed of flagellate Streblomastix strix and complex community of Bacteroidetes bacteria on its surface.</title>
        <authorList>
            <person name="Treitli S.C."/>
            <person name="Kolisko M."/>
            <person name="Husnik F."/>
            <person name="Keeling P."/>
            <person name="Hampl V."/>
        </authorList>
    </citation>
    <scope>NUCLEOTIDE SEQUENCE</scope>
    <source>
        <strain evidence="1">STM</strain>
    </source>
</reference>
<evidence type="ECO:0000313" key="1">
    <source>
        <dbReference type="EMBL" id="KAA6307392.1"/>
    </source>
</evidence>
<gene>
    <name evidence="1" type="ORF">EZS27_040938</name>
</gene>
<dbReference type="EMBL" id="SNRY01009204">
    <property type="protein sequence ID" value="KAA6307392.1"/>
    <property type="molecule type" value="Genomic_DNA"/>
</dbReference>
<feature type="non-terminal residue" evidence="1">
    <location>
        <position position="28"/>
    </location>
</feature>